<dbReference type="PROSITE" id="PS51186">
    <property type="entry name" value="GNAT"/>
    <property type="match status" value="1"/>
</dbReference>
<dbReference type="Gene3D" id="3.40.630.30">
    <property type="match status" value="1"/>
</dbReference>
<feature type="domain" description="N-acetyltransferase" evidence="3">
    <location>
        <begin position="12"/>
        <end position="150"/>
    </location>
</feature>
<accession>A0A345UIC7</accession>
<dbReference type="InterPro" id="IPR000182">
    <property type="entry name" value="GNAT_dom"/>
</dbReference>
<proteinExistence type="predicted"/>
<dbReference type="InterPro" id="IPR050680">
    <property type="entry name" value="YpeA/RimI_acetyltransf"/>
</dbReference>
<evidence type="ECO:0000256" key="1">
    <source>
        <dbReference type="ARBA" id="ARBA00022679"/>
    </source>
</evidence>
<dbReference type="EMBL" id="CP027806">
    <property type="protein sequence ID" value="AXJ00229.1"/>
    <property type="molecule type" value="Genomic_DNA"/>
</dbReference>
<dbReference type="PANTHER" id="PTHR43420:SF12">
    <property type="entry name" value="N-ACETYLTRANSFERASE DOMAIN-CONTAINING PROTEIN"/>
    <property type="match status" value="1"/>
</dbReference>
<keyword evidence="5" id="KW-1185">Reference proteome</keyword>
<organism evidence="4 5">
    <name type="scientific">Cyclonatronum proteinivorum</name>
    <dbReference type="NCBI Taxonomy" id="1457365"/>
    <lineage>
        <taxon>Bacteria</taxon>
        <taxon>Pseudomonadati</taxon>
        <taxon>Balneolota</taxon>
        <taxon>Balneolia</taxon>
        <taxon>Balneolales</taxon>
        <taxon>Cyclonatronaceae</taxon>
        <taxon>Cyclonatronum</taxon>
    </lineage>
</organism>
<dbReference type="Proteomes" id="UP000254808">
    <property type="component" value="Chromosome"/>
</dbReference>
<evidence type="ECO:0000259" key="3">
    <source>
        <dbReference type="PROSITE" id="PS51186"/>
    </source>
</evidence>
<dbReference type="InterPro" id="IPR016181">
    <property type="entry name" value="Acyl_CoA_acyltransferase"/>
</dbReference>
<dbReference type="OrthoDB" id="7585366at2"/>
<evidence type="ECO:0000256" key="2">
    <source>
        <dbReference type="ARBA" id="ARBA00023315"/>
    </source>
</evidence>
<dbReference type="Pfam" id="PF00583">
    <property type="entry name" value="Acetyltransf_1"/>
    <property type="match status" value="1"/>
</dbReference>
<evidence type="ECO:0000313" key="5">
    <source>
        <dbReference type="Proteomes" id="UP000254808"/>
    </source>
</evidence>
<dbReference type="PANTHER" id="PTHR43420">
    <property type="entry name" value="ACETYLTRANSFERASE"/>
    <property type="match status" value="1"/>
</dbReference>
<evidence type="ECO:0000313" key="4">
    <source>
        <dbReference type="EMBL" id="AXJ00229.1"/>
    </source>
</evidence>
<name>A0A345UIC7_9BACT</name>
<dbReference type="CDD" id="cd04301">
    <property type="entry name" value="NAT_SF"/>
    <property type="match status" value="1"/>
</dbReference>
<dbReference type="RefSeq" id="WP_114983517.1">
    <property type="nucleotide sequence ID" value="NZ_CP027806.1"/>
</dbReference>
<sequence>MFDYQILNPGEAESRKQDVESVIDFLFEHLDQFGDPREDIAKCAAYALSTEPGFGGFIVRAWDTEAQRVAGAVIVNETGMKDYIPENLLVYIAVHSGYRGKGLGKGLMKRAMDRADGDIALHVEPDNPARYLYEKLGFTNKYLEMRWKRS</sequence>
<reference evidence="4 5" key="1">
    <citation type="submission" date="2018-03" db="EMBL/GenBank/DDBJ databases">
        <title>Phenotypic and genomic properties of Cyclonatronum proteinivorum gen. nov., sp. nov., a haloalkaliphilic bacteroidete from soda lakes possessing Na+-translocating rhodopsin.</title>
        <authorList>
            <person name="Toshchakov S.V."/>
            <person name="Korzhenkov A."/>
            <person name="Samarov N.I."/>
            <person name="Kublanov I.V."/>
            <person name="Muntyan M.S."/>
            <person name="Sorokin D.Y."/>
        </authorList>
    </citation>
    <scope>NUCLEOTIDE SEQUENCE [LARGE SCALE GENOMIC DNA]</scope>
    <source>
        <strain evidence="4 5">Omega</strain>
    </source>
</reference>
<keyword evidence="2" id="KW-0012">Acyltransferase</keyword>
<keyword evidence="1 4" id="KW-0808">Transferase</keyword>
<dbReference type="SUPFAM" id="SSF55729">
    <property type="entry name" value="Acyl-CoA N-acyltransferases (Nat)"/>
    <property type="match status" value="1"/>
</dbReference>
<protein>
    <submittedName>
        <fullName evidence="4">Acetyltransferase (GNAT) family protein</fullName>
    </submittedName>
</protein>
<dbReference type="GO" id="GO:0016747">
    <property type="term" value="F:acyltransferase activity, transferring groups other than amino-acyl groups"/>
    <property type="evidence" value="ECO:0007669"/>
    <property type="project" value="InterPro"/>
</dbReference>
<gene>
    <name evidence="4" type="ORF">CYPRO_0952</name>
</gene>
<dbReference type="AlphaFoldDB" id="A0A345UIC7"/>
<dbReference type="KEGG" id="cprv:CYPRO_0952"/>